<keyword evidence="3" id="KW-1185">Reference proteome</keyword>
<feature type="chain" id="PRO_5009821169" evidence="1">
    <location>
        <begin position="26"/>
        <end position="112"/>
    </location>
</feature>
<sequence length="112" mass="12725">MKKKVLTCLSIILLCLAISNSKVKADEEIYPINNTYKPGIYILNKNDKNSYNLTYEFVNKGQKSAIIILDENYDITYKNVNCNRRCNGGTITNKNTIIVVGGEIAFYFEKNS</sequence>
<dbReference type="eggNOG" id="ENOG5030GGW">
    <property type="taxonomic scope" value="Bacteria"/>
</dbReference>
<evidence type="ECO:0000313" key="2">
    <source>
        <dbReference type="EMBL" id="OBY10069.1"/>
    </source>
</evidence>
<dbReference type="GeneID" id="42775882"/>
<protein>
    <submittedName>
        <fullName evidence="2">Uncharacterized protein</fullName>
    </submittedName>
</protein>
<dbReference type="AlphaFoldDB" id="A0A174SID2"/>
<gene>
    <name evidence="2" type="ORF">CP373A1_13285</name>
</gene>
<dbReference type="OrthoDB" id="1928046at2"/>
<feature type="signal peptide" evidence="1">
    <location>
        <begin position="1"/>
        <end position="25"/>
    </location>
</feature>
<keyword evidence="1" id="KW-0732">Signal</keyword>
<accession>A0A174SID2</accession>
<reference evidence="2 3" key="1">
    <citation type="submission" date="2016-06" db="EMBL/GenBank/DDBJ databases">
        <authorList>
            <person name="Kjaerup R.B."/>
            <person name="Dalgaard T.S."/>
            <person name="Juul-Madsen H.R."/>
        </authorList>
    </citation>
    <scope>NUCLEOTIDE SEQUENCE [LARGE SCALE GENOMIC DNA]</scope>
    <source>
        <strain evidence="2 3">373-A1</strain>
    </source>
</reference>
<comment type="caution">
    <text evidence="2">The sequence shown here is derived from an EMBL/GenBank/DDBJ whole genome shotgun (WGS) entry which is preliminary data.</text>
</comment>
<dbReference type="EMBL" id="MAPZ01000025">
    <property type="protein sequence ID" value="OBY10069.1"/>
    <property type="molecule type" value="Genomic_DNA"/>
</dbReference>
<evidence type="ECO:0000313" key="3">
    <source>
        <dbReference type="Proteomes" id="UP000092714"/>
    </source>
</evidence>
<proteinExistence type="predicted"/>
<evidence type="ECO:0000256" key="1">
    <source>
        <dbReference type="SAM" id="SignalP"/>
    </source>
</evidence>
<dbReference type="Proteomes" id="UP000092714">
    <property type="component" value="Unassembled WGS sequence"/>
</dbReference>
<dbReference type="RefSeq" id="WP_027098052.1">
    <property type="nucleotide sequence ID" value="NZ_CABHIH010000003.1"/>
</dbReference>
<organism evidence="2 3">
    <name type="scientific">Clostridium paraputrificum</name>
    <dbReference type="NCBI Taxonomy" id="29363"/>
    <lineage>
        <taxon>Bacteria</taxon>
        <taxon>Bacillati</taxon>
        <taxon>Bacillota</taxon>
        <taxon>Clostridia</taxon>
        <taxon>Eubacteriales</taxon>
        <taxon>Clostridiaceae</taxon>
        <taxon>Clostridium</taxon>
    </lineage>
</organism>
<name>A0A174SID2_9CLOT</name>